<dbReference type="InterPro" id="IPR004193">
    <property type="entry name" value="Glyco_hydro_13_N"/>
</dbReference>
<accession>A0A222GDB3</accession>
<dbReference type="PANTHER" id="PTHR43002">
    <property type="entry name" value="GLYCOGEN DEBRANCHING ENZYME"/>
    <property type="match status" value="1"/>
</dbReference>
<feature type="signal peptide" evidence="9">
    <location>
        <begin position="1"/>
        <end position="28"/>
    </location>
</feature>
<dbReference type="Proteomes" id="UP000202259">
    <property type="component" value="Chromosome"/>
</dbReference>
<dbReference type="InterPro" id="IPR006047">
    <property type="entry name" value="GH13_cat_dom"/>
</dbReference>
<name>A0A222GDB3_9GAMM</name>
<keyword evidence="4" id="KW-0326">Glycosidase</keyword>
<dbReference type="Pfam" id="PF11852">
    <property type="entry name" value="Pullul_strch_C"/>
    <property type="match status" value="1"/>
</dbReference>
<dbReference type="SMART" id="SM00642">
    <property type="entry name" value="Aamy"/>
    <property type="match status" value="1"/>
</dbReference>
<evidence type="ECO:0000256" key="1">
    <source>
        <dbReference type="ARBA" id="ARBA00008061"/>
    </source>
</evidence>
<dbReference type="EMBL" id="CP020465">
    <property type="protein sequence ID" value="ASP49858.1"/>
    <property type="molecule type" value="Genomic_DNA"/>
</dbReference>
<dbReference type="Gene3D" id="3.20.20.80">
    <property type="entry name" value="Glycosidases"/>
    <property type="match status" value="1"/>
</dbReference>
<evidence type="ECO:0000313" key="12">
    <source>
        <dbReference type="Proteomes" id="UP000202259"/>
    </source>
</evidence>
<dbReference type="NCBIfam" id="TIGR02103">
    <property type="entry name" value="pullul_strch"/>
    <property type="match status" value="1"/>
</dbReference>
<dbReference type="GO" id="GO:0051060">
    <property type="term" value="F:pullulanase activity"/>
    <property type="evidence" value="ECO:0007669"/>
    <property type="project" value="UniProtKB-EC"/>
</dbReference>
<gene>
    <name evidence="11" type="ORF">B5D82_03190</name>
</gene>
<dbReference type="CDD" id="cd02860">
    <property type="entry name" value="E_set_Pullulanase"/>
    <property type="match status" value="1"/>
</dbReference>
<dbReference type="InterPro" id="IPR013784">
    <property type="entry name" value="Carb-bd-like_fold"/>
</dbReference>
<dbReference type="EC" id="3.2.1.41" evidence="6"/>
<comment type="catalytic activity">
    <reaction evidence="5">
        <text>Hydrolysis of (1-&gt;6)-alpha-D-glucosidic linkages in pullulan, amylopectin and glycogen, and in the alpha- and beta-limit dextrins of amylopectin and glycogen.</text>
        <dbReference type="EC" id="3.2.1.41"/>
    </reaction>
</comment>
<evidence type="ECO:0000256" key="9">
    <source>
        <dbReference type="SAM" id="SignalP"/>
    </source>
</evidence>
<dbReference type="Pfam" id="PF02922">
    <property type="entry name" value="CBM_48"/>
    <property type="match status" value="1"/>
</dbReference>
<dbReference type="SUPFAM" id="SSF51445">
    <property type="entry name" value="(Trans)glycosidases"/>
    <property type="match status" value="1"/>
</dbReference>
<dbReference type="CDD" id="cd02861">
    <property type="entry name" value="E_set_pullulanase_like"/>
    <property type="match status" value="3"/>
</dbReference>
<dbReference type="OrthoDB" id="3236218at2"/>
<evidence type="ECO:0000256" key="5">
    <source>
        <dbReference type="ARBA" id="ARBA00023965"/>
    </source>
</evidence>
<sequence length="1443" mass="157177">MFTYNAFIRLATVALFSLLLSACGGSDATEPGKVLLSCDVPLVPDATGSTCVAPEPIQCAAPTVPDALNESCVVGVDPNAAIPVFFPSDNQAVLYYNRTDENYAEYKVHNWNDTTCDAYADDSIAPSWDNGLSLTGIDPVYGAYWVFNLKEGYNECGNFIVHKGTDDAGKEFGGGNFKMPLMQENETYQRMNFTISGEGSVFEFPIESLGEQALKIADFAGHWIDANTLVWNAANVNVAKLHHSATAGIAADPENNGQVNGTALELTPINLTDEQKSAAPLVADWPAYSIDLSIDEAKAVAKNQLVLVGYDVDDIPIAATYVQADLVLDDLYTKGDNDADEATLGLVYENGTVLVSVWSPTAQNVNLNVYDSEKNLTATHQMSEDSATGIWSYQGDASLNRQYYRFELSIYHPQNKALEVIESTDPYSVSLSTNGEYSQFVNLNDQDLQPEGWEGHAVASIENYEDAVIYEGHIRDFSINDHSTSAENRGKFLAFTELDSVPMKHLKTLADNGLTHFHMLPANDIATIDENPANIIDLNSTVLDLCKKDFQAPPCYQGIDDQTLRSVLESYDSATDDAAKLMEFVRNFDSFNWGYDPKHFNVPDGIYASSPEGVTRIKEMRAMIKGLHDTGLRVVLDVVYNHTNSSGLWDNSVLDKIVPGYYHSRDVITGSVQNSTCCSDTALEHKMMDKLMVDSLKQWTTQYQFDGFRFDIMSQGSKDQMLAARDAIQALDPDNHFYGEGWYKESRGFERADQENMAGSEIGTFNDRLRDGVRSAALFNNQMEDSEHFDDGYAFYQQDIIKFGMAGTLADYILKTAGGSDTQGSSFGQKMYAKDPADIINYISKHDNETLWDVLQLNLTPSMTMDERVRAQNVSQSIVLFSQGIPFLQMGGDFLRSKSLDRNTYDAGDWYNLVDFSLEENNWDIGLPIDPGYSKLEKAKNISEDDKKDALIHLATTPEAKVYGAEMMFASSVFNEFLAIRSTSPLFRLTTADDIIDRVGFHNIGKNQIQGLIVMSIDDGTELADLDANYDAVMVIVNGSNNEQTHTVATAAGFSLHPSLATSIDRTVASASFNEDEGSFTVPALTTAVFVKAQGEAQGVGLSAYATAGAPDVVPFGDGIPLVRGDMNGWGEADSLVYKGDGIYQATITLNADSYGFKIASSDWSTVNLGAPGTGGLVTEGETFTLLPGSNDNLSINIAIDGTYIFELDASNLDAPTLTVTNEEPFVGTAVFVRGDMNGWSEDNPFTYIGGGKYQTTISISASTPSFKIASADWSTVNMGAPADDMEIIEGEQQLLLSGSNDNFSMAFTEDGDYTFVFDASNLAEPTLSIYAAEMYAGTPVFVKGSMNGWGAVDELSYLGNSSYSVEIALNAEAYEFKVADADWSNINMGAGENNIVTVGSTTELSQGSQTNLSLTIAEAGTYIFTVTGPNPQTPTISLSKKP</sequence>
<dbReference type="SUPFAM" id="SSF81296">
    <property type="entry name" value="E set domains"/>
    <property type="match status" value="2"/>
</dbReference>
<dbReference type="SUPFAM" id="SSF51011">
    <property type="entry name" value="Glycosyl hydrolase domain"/>
    <property type="match status" value="1"/>
</dbReference>
<feature type="domain" description="Glycosyl hydrolase family 13 catalytic" evidence="10">
    <location>
        <begin position="588"/>
        <end position="917"/>
    </location>
</feature>
<evidence type="ECO:0000256" key="8">
    <source>
        <dbReference type="ARBA" id="ARBA00031076"/>
    </source>
</evidence>
<dbReference type="CDD" id="cd11341">
    <property type="entry name" value="AmyAc_Pullulanase_LD-like"/>
    <property type="match status" value="1"/>
</dbReference>
<dbReference type="InterPro" id="IPR040671">
    <property type="entry name" value="Pullulanase_N2"/>
</dbReference>
<dbReference type="Gene3D" id="2.60.40.1110">
    <property type="match status" value="1"/>
</dbReference>
<evidence type="ECO:0000256" key="4">
    <source>
        <dbReference type="ARBA" id="ARBA00023295"/>
    </source>
</evidence>
<dbReference type="InterPro" id="IPR013780">
    <property type="entry name" value="Glyco_hydro_b"/>
</dbReference>
<protein>
    <recommendedName>
        <fullName evidence="6">pullulanase</fullName>
        <ecNumber evidence="6">3.2.1.41</ecNumber>
    </recommendedName>
    <alternativeName>
        <fullName evidence="7">Alpha-dextrin endo-1,6-alpha-glucosidase</fullName>
    </alternativeName>
    <alternativeName>
        <fullName evidence="8">Pullulan 6-glucanohydrolase</fullName>
    </alternativeName>
</protein>
<evidence type="ECO:0000256" key="7">
    <source>
        <dbReference type="ARBA" id="ARBA00029618"/>
    </source>
</evidence>
<evidence type="ECO:0000259" key="10">
    <source>
        <dbReference type="SMART" id="SM00642"/>
    </source>
</evidence>
<dbReference type="Gene3D" id="2.60.40.10">
    <property type="entry name" value="Immunoglobulins"/>
    <property type="match status" value="4"/>
</dbReference>
<dbReference type="InterPro" id="IPR013783">
    <property type="entry name" value="Ig-like_fold"/>
</dbReference>
<dbReference type="CDD" id="cd10315">
    <property type="entry name" value="CBM41_pullulanase"/>
    <property type="match status" value="1"/>
</dbReference>
<organism evidence="11 12">
    <name type="scientific">Cognaticolwellia beringensis</name>
    <dbReference type="NCBI Taxonomy" id="1967665"/>
    <lineage>
        <taxon>Bacteria</taxon>
        <taxon>Pseudomonadati</taxon>
        <taxon>Pseudomonadota</taxon>
        <taxon>Gammaproteobacteria</taxon>
        <taxon>Alteromonadales</taxon>
        <taxon>Colwelliaceae</taxon>
        <taxon>Cognaticolwellia</taxon>
    </lineage>
</organism>
<evidence type="ECO:0000256" key="6">
    <source>
        <dbReference type="ARBA" id="ARBA00024062"/>
    </source>
</evidence>
<comment type="similarity">
    <text evidence="1">Belongs to the glycosyl hydrolase 13 family.</text>
</comment>
<dbReference type="Pfam" id="PF18494">
    <property type="entry name" value="Pullulanase_Ins"/>
    <property type="match status" value="1"/>
</dbReference>
<keyword evidence="2 9" id="KW-0732">Signal</keyword>
<dbReference type="Pfam" id="PF03714">
    <property type="entry name" value="PUD"/>
    <property type="match status" value="1"/>
</dbReference>
<dbReference type="Gene3D" id="2.60.40.1130">
    <property type="entry name" value="Rab geranylgeranyltransferase alpha-subunit, insert domain"/>
    <property type="match status" value="1"/>
</dbReference>
<dbReference type="InterPro" id="IPR005323">
    <property type="entry name" value="CBM41_pullulanase"/>
</dbReference>
<dbReference type="InterPro" id="IPR011839">
    <property type="entry name" value="Pullul_strch"/>
</dbReference>
<dbReference type="InterPro" id="IPR017853">
    <property type="entry name" value="GH"/>
</dbReference>
<dbReference type="Pfam" id="PF17967">
    <property type="entry name" value="Pullulanase_N2"/>
    <property type="match status" value="1"/>
</dbReference>
<dbReference type="GO" id="GO:0030246">
    <property type="term" value="F:carbohydrate binding"/>
    <property type="evidence" value="ECO:0007669"/>
    <property type="project" value="InterPro"/>
</dbReference>
<evidence type="ECO:0000313" key="11">
    <source>
        <dbReference type="EMBL" id="ASP49858.1"/>
    </source>
</evidence>
<reference evidence="11 12" key="1">
    <citation type="submission" date="2017-08" db="EMBL/GenBank/DDBJ databases">
        <title>Complete genome of Colwellia sp. NB097-1, a psychrophile bacterium ioslated from Bering Sea.</title>
        <authorList>
            <person name="Chen X."/>
        </authorList>
    </citation>
    <scope>NUCLEOTIDE SEQUENCE [LARGE SCALE GENOMIC DNA]</scope>
    <source>
        <strain evidence="11 12">NB097-1</strain>
    </source>
</reference>
<evidence type="ECO:0000256" key="2">
    <source>
        <dbReference type="ARBA" id="ARBA00022729"/>
    </source>
</evidence>
<dbReference type="InterPro" id="IPR024561">
    <property type="entry name" value="Pullul_strch_C"/>
</dbReference>
<keyword evidence="12" id="KW-1185">Reference proteome</keyword>
<dbReference type="RefSeq" id="WP_081154271.1">
    <property type="nucleotide sequence ID" value="NZ_CP020465.1"/>
</dbReference>
<dbReference type="Gene3D" id="2.60.40.1180">
    <property type="entry name" value="Golgi alpha-mannosidase II"/>
    <property type="match status" value="1"/>
</dbReference>
<dbReference type="KEGG" id="cber:B5D82_03190"/>
<keyword evidence="3" id="KW-0378">Hydrolase</keyword>
<dbReference type="InterPro" id="IPR014756">
    <property type="entry name" value="Ig_E-set"/>
</dbReference>
<evidence type="ECO:0000256" key="3">
    <source>
        <dbReference type="ARBA" id="ARBA00022801"/>
    </source>
</evidence>
<dbReference type="SUPFAM" id="SSF49452">
    <property type="entry name" value="Starch-binding domain-like"/>
    <property type="match status" value="1"/>
</dbReference>
<dbReference type="InterPro" id="IPR041111">
    <property type="entry name" value="Pullulanase_Ins"/>
</dbReference>
<dbReference type="GO" id="GO:0005975">
    <property type="term" value="P:carbohydrate metabolic process"/>
    <property type="evidence" value="ECO:0007669"/>
    <property type="project" value="InterPro"/>
</dbReference>
<feature type="chain" id="PRO_5013393227" description="pullulanase" evidence="9">
    <location>
        <begin position="29"/>
        <end position="1443"/>
    </location>
</feature>
<proteinExistence type="inferred from homology"/>